<proteinExistence type="predicted"/>
<keyword evidence="2" id="KW-1185">Reference proteome</keyword>
<organism evidence="1 2">
    <name type="scientific">Enterobacter soli</name>
    <dbReference type="NCBI Taxonomy" id="885040"/>
    <lineage>
        <taxon>Bacteria</taxon>
        <taxon>Pseudomonadati</taxon>
        <taxon>Pseudomonadota</taxon>
        <taxon>Gammaproteobacteria</taxon>
        <taxon>Enterobacterales</taxon>
        <taxon>Enterobacteriaceae</taxon>
        <taxon>Enterobacter</taxon>
    </lineage>
</organism>
<evidence type="ECO:0000313" key="1">
    <source>
        <dbReference type="EMBL" id="MDQ2256411.1"/>
    </source>
</evidence>
<accession>A0AAW8H6F2</accession>
<dbReference type="RefSeq" id="WP_306684385.1">
    <property type="nucleotide sequence ID" value="NZ_JAVDKR010000012.1"/>
</dbReference>
<name>A0AAW8H6F2_9ENTR</name>
<dbReference type="Proteomes" id="UP001225042">
    <property type="component" value="Unassembled WGS sequence"/>
</dbReference>
<comment type="caution">
    <text evidence="1">The sequence shown here is derived from an EMBL/GenBank/DDBJ whole genome shotgun (WGS) entry which is preliminary data.</text>
</comment>
<dbReference type="AlphaFoldDB" id="A0AAW8H6F2"/>
<evidence type="ECO:0000313" key="2">
    <source>
        <dbReference type="Proteomes" id="UP001225042"/>
    </source>
</evidence>
<gene>
    <name evidence="1" type="ORF">RBJ67_09660</name>
</gene>
<protein>
    <submittedName>
        <fullName evidence="1">Uncharacterized protein</fullName>
    </submittedName>
</protein>
<dbReference type="EMBL" id="JAVDKS010000003">
    <property type="protein sequence ID" value="MDQ2256411.1"/>
    <property type="molecule type" value="Genomic_DNA"/>
</dbReference>
<reference evidence="1 2" key="1">
    <citation type="submission" date="2023-08" db="EMBL/GenBank/DDBJ databases">
        <authorList>
            <person name="Dale J."/>
        </authorList>
    </citation>
    <scope>NUCLEOTIDE SEQUENCE [LARGE SCALE GENOMIC DNA]</scope>
    <source>
        <strain evidence="1 2">2023EL-00788</strain>
    </source>
</reference>
<sequence>MITSKKYAVAFLVIISIVYVYRANNHNDDFVSQIPSDVNICVDNEIDKLLSSNVSDNDLVESALSSCSYVVDPWLKSITITDGDYGMTMSYLKEHYTSEIKYSRQPETGG</sequence>